<evidence type="ECO:0000256" key="1">
    <source>
        <dbReference type="ARBA" id="ARBA00004141"/>
    </source>
</evidence>
<feature type="region of interest" description="Disordered" evidence="7">
    <location>
        <begin position="1"/>
        <end position="28"/>
    </location>
</feature>
<dbReference type="PANTHER" id="PTHR43341">
    <property type="entry name" value="AMINO ACID PERMEASE"/>
    <property type="match status" value="1"/>
</dbReference>
<feature type="transmembrane region" description="Helical" evidence="8">
    <location>
        <begin position="188"/>
        <end position="206"/>
    </location>
</feature>
<keyword evidence="4" id="KW-0029">Amino-acid transport</keyword>
<feature type="transmembrane region" description="Helical" evidence="8">
    <location>
        <begin position="450"/>
        <end position="472"/>
    </location>
</feature>
<feature type="transmembrane region" description="Helical" evidence="8">
    <location>
        <begin position="404"/>
        <end position="425"/>
    </location>
</feature>
<feature type="transmembrane region" description="Helical" evidence="8">
    <location>
        <begin position="375"/>
        <end position="392"/>
    </location>
</feature>
<accession>S3CHR3</accession>
<dbReference type="Proteomes" id="UP000016923">
    <property type="component" value="Unassembled WGS sequence"/>
</dbReference>
<feature type="domain" description="Amino acid permease/ SLC12A" evidence="9">
    <location>
        <begin position="44"/>
        <end position="504"/>
    </location>
</feature>
<dbReference type="FunFam" id="1.20.1740.10:FF:000006">
    <property type="entry name" value="General amino acid permease"/>
    <property type="match status" value="1"/>
</dbReference>
<keyword evidence="6 8" id="KW-0472">Membrane</keyword>
<name>S3CHR3_OPHP1</name>
<dbReference type="GO" id="GO:0016020">
    <property type="term" value="C:membrane"/>
    <property type="evidence" value="ECO:0007669"/>
    <property type="project" value="UniProtKB-SubCell"/>
</dbReference>
<dbReference type="InterPro" id="IPR004841">
    <property type="entry name" value="AA-permease/SLC12A_dom"/>
</dbReference>
<dbReference type="OMA" id="WLYVYSF"/>
<feature type="transmembrane region" description="Helical" evidence="8">
    <location>
        <begin position="277"/>
        <end position="295"/>
    </location>
</feature>
<dbReference type="AlphaFoldDB" id="S3CHR3"/>
<feature type="transmembrane region" description="Helical" evidence="8">
    <location>
        <begin position="118"/>
        <end position="136"/>
    </location>
</feature>
<organism evidence="10 11">
    <name type="scientific">Ophiostoma piceae (strain UAMH 11346)</name>
    <name type="common">Sap stain fungus</name>
    <dbReference type="NCBI Taxonomy" id="1262450"/>
    <lineage>
        <taxon>Eukaryota</taxon>
        <taxon>Fungi</taxon>
        <taxon>Dikarya</taxon>
        <taxon>Ascomycota</taxon>
        <taxon>Pezizomycotina</taxon>
        <taxon>Sordariomycetes</taxon>
        <taxon>Sordariomycetidae</taxon>
        <taxon>Ophiostomatales</taxon>
        <taxon>Ophiostomataceae</taxon>
        <taxon>Ophiostoma</taxon>
    </lineage>
</organism>
<dbReference type="PIRSF" id="PIRSF006060">
    <property type="entry name" value="AA_transporter"/>
    <property type="match status" value="1"/>
</dbReference>
<feature type="transmembrane region" description="Helical" evidence="8">
    <location>
        <begin position="75"/>
        <end position="97"/>
    </location>
</feature>
<keyword evidence="5 8" id="KW-1133">Transmembrane helix</keyword>
<dbReference type="eggNOG" id="KOG1286">
    <property type="taxonomic scope" value="Eukaryota"/>
</dbReference>
<keyword evidence="11" id="KW-1185">Reference proteome</keyword>
<reference evidence="10 11" key="1">
    <citation type="journal article" date="2013" name="BMC Genomics">
        <title>The genome and transcriptome of the pine saprophyte Ophiostoma piceae, and a comparison with the bark beetle-associated pine pathogen Grosmannia clavigera.</title>
        <authorList>
            <person name="Haridas S."/>
            <person name="Wang Y."/>
            <person name="Lim L."/>
            <person name="Massoumi Alamouti S."/>
            <person name="Jackman S."/>
            <person name="Docking R."/>
            <person name="Robertson G."/>
            <person name="Birol I."/>
            <person name="Bohlmann J."/>
            <person name="Breuil C."/>
        </authorList>
    </citation>
    <scope>NUCLEOTIDE SEQUENCE [LARGE SCALE GENOMIC DNA]</scope>
    <source>
        <strain evidence="10 11">UAMH 11346</strain>
    </source>
</reference>
<dbReference type="GO" id="GO:0015171">
    <property type="term" value="F:amino acid transmembrane transporter activity"/>
    <property type="evidence" value="ECO:0007669"/>
    <property type="project" value="TreeGrafter"/>
</dbReference>
<dbReference type="InterPro" id="IPR050524">
    <property type="entry name" value="APC_YAT"/>
</dbReference>
<keyword evidence="3 8" id="KW-0812">Transmembrane</keyword>
<evidence type="ECO:0000256" key="4">
    <source>
        <dbReference type="ARBA" id="ARBA00022970"/>
    </source>
</evidence>
<evidence type="ECO:0000256" key="5">
    <source>
        <dbReference type="ARBA" id="ARBA00022989"/>
    </source>
</evidence>
<evidence type="ECO:0000259" key="9">
    <source>
        <dbReference type="Pfam" id="PF00324"/>
    </source>
</evidence>
<feature type="transmembrane region" description="Helical" evidence="8">
    <location>
        <begin position="156"/>
        <end position="176"/>
    </location>
</feature>
<feature type="transmembrane region" description="Helical" evidence="8">
    <location>
        <begin position="330"/>
        <end position="355"/>
    </location>
</feature>
<feature type="transmembrane region" description="Helical" evidence="8">
    <location>
        <begin position="235"/>
        <end position="257"/>
    </location>
</feature>
<feature type="transmembrane region" description="Helical" evidence="8">
    <location>
        <begin position="45"/>
        <end position="63"/>
    </location>
</feature>
<gene>
    <name evidence="10" type="ORF">F503_08419</name>
</gene>
<dbReference type="Pfam" id="PF00324">
    <property type="entry name" value="AA_permease"/>
    <property type="match status" value="1"/>
</dbReference>
<evidence type="ECO:0000256" key="2">
    <source>
        <dbReference type="ARBA" id="ARBA00022448"/>
    </source>
</evidence>
<evidence type="ECO:0000256" key="8">
    <source>
        <dbReference type="SAM" id="Phobius"/>
    </source>
</evidence>
<feature type="transmembrane region" description="Helical" evidence="8">
    <location>
        <begin position="478"/>
        <end position="497"/>
    </location>
</feature>
<dbReference type="Gene3D" id="1.20.1740.10">
    <property type="entry name" value="Amino acid/polyamine transporter I"/>
    <property type="match status" value="1"/>
</dbReference>
<keyword evidence="2" id="KW-0813">Transport</keyword>
<dbReference type="OrthoDB" id="3900342at2759"/>
<dbReference type="HOGENOM" id="CLU_007946_12_1_1"/>
<proteinExistence type="predicted"/>
<evidence type="ECO:0000313" key="10">
    <source>
        <dbReference type="EMBL" id="EPE05888.1"/>
    </source>
</evidence>
<evidence type="ECO:0000256" key="7">
    <source>
        <dbReference type="SAM" id="MobiDB-lite"/>
    </source>
</evidence>
<evidence type="ECO:0000256" key="6">
    <source>
        <dbReference type="ARBA" id="ARBA00023136"/>
    </source>
</evidence>
<dbReference type="PANTHER" id="PTHR43341:SF38">
    <property type="entry name" value="PROLINE TRANSPORTER (EUROFUNG)"/>
    <property type="match status" value="1"/>
</dbReference>
<protein>
    <submittedName>
        <fullName evidence="10">Proline permease</fullName>
    </submittedName>
</protein>
<sequence>MDTSKEAVKDTTTAAPASEESGYVGPTHIAGAGEQTQRGLSSRHVNFIALGGTIGTGLFVGSGKTLAHGGPAFLVGSYIVMSALIYLVLVSVIEMSAYMPLPGAGMNYYGSRYVSRSLGFMMGWLYFYSFAIFVPFELNASALVIGYWNPPVSDAVWITIMLVVVVGLNLLPVRFYGESEFWFASLKIILIIGLLILSFILFWGGGPSHQRLGFHYWNDPGATKTMLVSGDAGRFVAVLSTFISVILPFTFSPEMIVVAAGEAQNARRNLPKIGNRFFWRLVVFYIGSAIAISVICPSDNAALTSGASGAGSSPWVVGIKLAGIKYLDSIINAVIITAAWSSGNSFLYLASRALYSMAIEGNAPAIFRRCSRHGVPIYAVIASALFTLLAYMNTSSSAGNVFNWLLNLVNTGGTISWVCCAIIYIRYDKACRVQGIELADRPARSPLQPLGSWITMIMFGLLSLLNGFTVFFPSQWDVADFLSAYIGLPLFAVIYLVHRFIYRNDPWAIPADQIDLTTGLDQVEAEETGDGDEESSTRKWIGRLRERVPKIGKSQ</sequence>
<dbReference type="STRING" id="1262450.S3CHR3"/>
<dbReference type="VEuPathDB" id="FungiDB:F503_08419"/>
<evidence type="ECO:0000313" key="11">
    <source>
        <dbReference type="Proteomes" id="UP000016923"/>
    </source>
</evidence>
<comment type="subcellular location">
    <subcellularLocation>
        <location evidence="1">Membrane</location>
        <topology evidence="1">Multi-pass membrane protein</topology>
    </subcellularLocation>
</comment>
<dbReference type="EMBL" id="KE148155">
    <property type="protein sequence ID" value="EPE05888.1"/>
    <property type="molecule type" value="Genomic_DNA"/>
</dbReference>
<evidence type="ECO:0000256" key="3">
    <source>
        <dbReference type="ARBA" id="ARBA00022692"/>
    </source>
</evidence>